<evidence type="ECO:0000256" key="5">
    <source>
        <dbReference type="ARBA" id="ARBA00022833"/>
    </source>
</evidence>
<evidence type="ECO:0000313" key="13">
    <source>
        <dbReference type="Proteomes" id="UP001337655"/>
    </source>
</evidence>
<evidence type="ECO:0000256" key="1">
    <source>
        <dbReference type="ARBA" id="ARBA00004141"/>
    </source>
</evidence>
<evidence type="ECO:0000256" key="8">
    <source>
        <dbReference type="SAM" id="MobiDB-lite"/>
    </source>
</evidence>
<keyword evidence="6 9" id="KW-1133">Transmembrane helix</keyword>
<comment type="similarity">
    <text evidence="2">Belongs to the cation diffusion facilitator (CDF) transporter (TC 2.A.4) family. SLC30A subfamily.</text>
</comment>
<evidence type="ECO:0000259" key="10">
    <source>
        <dbReference type="Pfam" id="PF01545"/>
    </source>
</evidence>
<dbReference type="PANTHER" id="PTHR45820:SF4">
    <property type="entry name" value="ZINC TRANSPORTER 63C, ISOFORM F"/>
    <property type="match status" value="1"/>
</dbReference>
<dbReference type="InterPro" id="IPR058533">
    <property type="entry name" value="Cation_efflux_TM"/>
</dbReference>
<evidence type="ECO:0000256" key="6">
    <source>
        <dbReference type="ARBA" id="ARBA00022989"/>
    </source>
</evidence>
<feature type="transmembrane region" description="Helical" evidence="9">
    <location>
        <begin position="42"/>
        <end position="59"/>
    </location>
</feature>
<dbReference type="SUPFAM" id="SSF161111">
    <property type="entry name" value="Cation efflux protein transmembrane domain-like"/>
    <property type="match status" value="1"/>
</dbReference>
<evidence type="ECO:0000256" key="4">
    <source>
        <dbReference type="ARBA" id="ARBA00022692"/>
    </source>
</evidence>
<dbReference type="Pfam" id="PF16916">
    <property type="entry name" value="ZT_dimer"/>
    <property type="match status" value="1"/>
</dbReference>
<dbReference type="GeneID" id="89924931"/>
<feature type="compositionally biased region" description="Acidic residues" evidence="8">
    <location>
        <begin position="261"/>
        <end position="274"/>
    </location>
</feature>
<feature type="transmembrane region" description="Helical" evidence="9">
    <location>
        <begin position="336"/>
        <end position="359"/>
    </location>
</feature>
<name>A0AAV9PE72_9PEZI</name>
<evidence type="ECO:0000259" key="11">
    <source>
        <dbReference type="Pfam" id="PF16916"/>
    </source>
</evidence>
<feature type="compositionally biased region" description="Basic and acidic residues" evidence="8">
    <location>
        <begin position="146"/>
        <end position="171"/>
    </location>
</feature>
<evidence type="ECO:0000313" key="12">
    <source>
        <dbReference type="EMBL" id="KAK5171948.1"/>
    </source>
</evidence>
<feature type="transmembrane region" description="Helical" evidence="9">
    <location>
        <begin position="371"/>
        <end position="388"/>
    </location>
</feature>
<dbReference type="InterPro" id="IPR027469">
    <property type="entry name" value="Cation_efflux_TMD_sf"/>
</dbReference>
<dbReference type="FunFam" id="1.20.1510.10:FF:000021">
    <property type="entry name" value="Solute carrier family 30 (Zinc transporter), member 1"/>
    <property type="match status" value="1"/>
</dbReference>
<reference evidence="12 13" key="1">
    <citation type="submission" date="2023-08" db="EMBL/GenBank/DDBJ databases">
        <title>Black Yeasts Isolated from many extreme environments.</title>
        <authorList>
            <person name="Coleine C."/>
            <person name="Stajich J.E."/>
            <person name="Selbmann L."/>
        </authorList>
    </citation>
    <scope>NUCLEOTIDE SEQUENCE [LARGE SCALE GENOMIC DNA]</scope>
    <source>
        <strain evidence="12 13">CCFEE 5935</strain>
    </source>
</reference>
<dbReference type="InterPro" id="IPR027470">
    <property type="entry name" value="Cation_efflux_CTD"/>
</dbReference>
<dbReference type="GO" id="GO:0016020">
    <property type="term" value="C:membrane"/>
    <property type="evidence" value="ECO:0007669"/>
    <property type="project" value="UniProtKB-SubCell"/>
</dbReference>
<keyword evidence="13" id="KW-1185">Reference proteome</keyword>
<feature type="region of interest" description="Disordered" evidence="8">
    <location>
        <begin position="304"/>
        <end position="326"/>
    </location>
</feature>
<comment type="subcellular location">
    <subcellularLocation>
        <location evidence="1">Membrane</location>
        <topology evidence="1">Multi-pass membrane protein</topology>
    </subcellularLocation>
</comment>
<evidence type="ECO:0000256" key="7">
    <source>
        <dbReference type="ARBA" id="ARBA00023136"/>
    </source>
</evidence>
<dbReference type="NCBIfam" id="TIGR01297">
    <property type="entry name" value="CDF"/>
    <property type="match status" value="2"/>
</dbReference>
<dbReference type="Pfam" id="PF01545">
    <property type="entry name" value="Cation_efflux"/>
    <property type="match status" value="2"/>
</dbReference>
<gene>
    <name evidence="12" type="primary">ZRC1</name>
    <name evidence="12" type="ORF">LTR77_003585</name>
</gene>
<feature type="compositionally biased region" description="Polar residues" evidence="8">
    <location>
        <begin position="189"/>
        <end position="203"/>
    </location>
</feature>
<keyword evidence="4 9" id="KW-0812">Transmembrane</keyword>
<dbReference type="GO" id="GO:0005385">
    <property type="term" value="F:zinc ion transmembrane transporter activity"/>
    <property type="evidence" value="ECO:0007669"/>
    <property type="project" value="TreeGrafter"/>
</dbReference>
<evidence type="ECO:0000256" key="3">
    <source>
        <dbReference type="ARBA" id="ARBA00022448"/>
    </source>
</evidence>
<keyword evidence="3" id="KW-0813">Transport</keyword>
<accession>A0AAV9PE72</accession>
<feature type="region of interest" description="Disordered" evidence="8">
    <location>
        <begin position="481"/>
        <end position="516"/>
    </location>
</feature>
<dbReference type="AlphaFoldDB" id="A0AAV9PE72"/>
<dbReference type="InterPro" id="IPR002524">
    <property type="entry name" value="Cation_efflux"/>
</dbReference>
<feature type="domain" description="Cation efflux protein transmembrane" evidence="10">
    <location>
        <begin position="12"/>
        <end position="137"/>
    </location>
</feature>
<evidence type="ECO:0000256" key="9">
    <source>
        <dbReference type="SAM" id="Phobius"/>
    </source>
</evidence>
<dbReference type="Gene3D" id="1.20.1510.10">
    <property type="entry name" value="Cation efflux protein transmembrane domain"/>
    <property type="match status" value="2"/>
</dbReference>
<dbReference type="GO" id="GO:0006882">
    <property type="term" value="P:intracellular zinc ion homeostasis"/>
    <property type="evidence" value="ECO:0007669"/>
    <property type="project" value="TreeGrafter"/>
</dbReference>
<feature type="region of interest" description="Disordered" evidence="8">
    <location>
        <begin position="138"/>
        <end position="176"/>
    </location>
</feature>
<protein>
    <submittedName>
        <fullName evidence="12">Zinc resistance conferring protein</fullName>
    </submittedName>
</protein>
<dbReference type="SUPFAM" id="SSF160240">
    <property type="entry name" value="Cation efflux protein cytoplasmic domain-like"/>
    <property type="match status" value="1"/>
</dbReference>
<dbReference type="EMBL" id="JAVRRT010000005">
    <property type="protein sequence ID" value="KAK5171948.1"/>
    <property type="molecule type" value="Genomic_DNA"/>
</dbReference>
<dbReference type="Proteomes" id="UP001337655">
    <property type="component" value="Unassembled WGS sequence"/>
</dbReference>
<dbReference type="InterPro" id="IPR036837">
    <property type="entry name" value="Cation_efflux_CTD_sf"/>
</dbReference>
<feature type="region of interest" description="Disordered" evidence="8">
    <location>
        <begin position="251"/>
        <end position="282"/>
    </location>
</feature>
<feature type="region of interest" description="Disordered" evidence="8">
    <location>
        <begin position="188"/>
        <end position="236"/>
    </location>
</feature>
<keyword evidence="5" id="KW-0862">Zinc</keyword>
<feature type="domain" description="Cation efflux protein transmembrane" evidence="10">
    <location>
        <begin position="324"/>
        <end position="396"/>
    </location>
</feature>
<feature type="compositionally biased region" description="Basic residues" evidence="8">
    <location>
        <begin position="217"/>
        <end position="229"/>
    </location>
</feature>
<keyword evidence="7 9" id="KW-0472">Membrane</keyword>
<sequence length="555" mass="59895">MGLSKTTRISLLLAIDLVFFFVELITGNIIGSLALIADAFHMLNDVMSLCVGLWAVRVANKQKNPKTYTYGWQRAETLGALANGVFLVALCFTIFLDAIERFIEPQIITQPRFMLIVGCAGLASNLLGLVLFHDHGHGGHGHSHGGHGDEASAAEEGHAHAHGDPEDRRLADPSGNVEDVLPATRIAGYQSSNTADSDTTAVDASSPLAQKASHGSRSGKSRRHSRSHSRAFSGVEDIPVTPNAFRRSIIDASRLDPRDSEEWEGDEDALGEDTMDTHHHQQQPLLNGNAYAGYGATQAKAQDIDHGEHNHAQPKDEGKGGGGHGHSHGDLNMRGIFLHVMGDALGNIGVIATALFIWLTDYSWRFYFDPAISLLITIIILCSAIPLVKAASRILLQAVPSNIDIDHIKEDIEALPGILSAHHLHVWQLSDTKLVSSLHVQVDFDFKGEGSARYMELVQAIRKCLHEYGIHSSTIQPEFCLDPEHDHSGSQPEDGGSPADAAKRSTMGSRVPSKAGSVCEQACLLECTDECGKKGKGCCDPKPADQEDEGHGHGH</sequence>
<feature type="domain" description="Cation efflux protein cytoplasmic" evidence="11">
    <location>
        <begin position="400"/>
        <end position="478"/>
    </location>
</feature>
<feature type="compositionally biased region" description="Basic and acidic residues" evidence="8">
    <location>
        <begin position="304"/>
        <end position="319"/>
    </location>
</feature>
<dbReference type="PANTHER" id="PTHR45820">
    <property type="entry name" value="FI23527P1"/>
    <property type="match status" value="1"/>
</dbReference>
<comment type="caution">
    <text evidence="12">The sequence shown here is derived from an EMBL/GenBank/DDBJ whole genome shotgun (WGS) entry which is preliminary data.</text>
</comment>
<organism evidence="12 13">
    <name type="scientific">Saxophila tyrrhenica</name>
    <dbReference type="NCBI Taxonomy" id="1690608"/>
    <lineage>
        <taxon>Eukaryota</taxon>
        <taxon>Fungi</taxon>
        <taxon>Dikarya</taxon>
        <taxon>Ascomycota</taxon>
        <taxon>Pezizomycotina</taxon>
        <taxon>Dothideomycetes</taxon>
        <taxon>Dothideomycetidae</taxon>
        <taxon>Mycosphaerellales</taxon>
        <taxon>Extremaceae</taxon>
        <taxon>Saxophila</taxon>
    </lineage>
</organism>
<feature type="transmembrane region" description="Helical" evidence="9">
    <location>
        <begin position="80"/>
        <end position="99"/>
    </location>
</feature>
<dbReference type="RefSeq" id="XP_064660792.1">
    <property type="nucleotide sequence ID" value="XM_064800841.1"/>
</dbReference>
<feature type="transmembrane region" description="Helical" evidence="9">
    <location>
        <begin position="12"/>
        <end position="36"/>
    </location>
</feature>
<evidence type="ECO:0000256" key="2">
    <source>
        <dbReference type="ARBA" id="ARBA00008873"/>
    </source>
</evidence>
<proteinExistence type="inferred from homology"/>